<dbReference type="EMBL" id="PYZH01000058">
    <property type="protein sequence ID" value="PTF13351.1"/>
    <property type="molecule type" value="Genomic_DNA"/>
</dbReference>
<gene>
    <name evidence="2" type="ORF">BUY47_05665</name>
    <name evidence="1" type="ORF">BUY48_08790</name>
</gene>
<reference evidence="2" key="3">
    <citation type="submission" date="2018-03" db="EMBL/GenBank/DDBJ databases">
        <authorList>
            <person name="Naushad S."/>
        </authorList>
    </citation>
    <scope>NUCLEOTIDE SEQUENCE</scope>
    <source>
        <strain evidence="2">SNUC 1409</strain>
    </source>
</reference>
<dbReference type="Proteomes" id="UP000243350">
    <property type="component" value="Unassembled WGS sequence"/>
</dbReference>
<accession>A0A2K4DG72</accession>
<sequence length="62" mass="7256">MTNVNHIGQKIIQVNSFKVYYLGYLLVDKEVDIMTTKDINKKDILDKVKEILNKKESDKQKS</sequence>
<name>A0A2K4DG72_9STAP</name>
<evidence type="ECO:0000313" key="3">
    <source>
        <dbReference type="Proteomes" id="UP000242088"/>
    </source>
</evidence>
<organism evidence="1 4">
    <name type="scientific">Staphylococcus devriesei</name>
    <dbReference type="NCBI Taxonomy" id="586733"/>
    <lineage>
        <taxon>Bacteria</taxon>
        <taxon>Bacillati</taxon>
        <taxon>Bacillota</taxon>
        <taxon>Bacilli</taxon>
        <taxon>Bacillales</taxon>
        <taxon>Staphylococcaceae</taxon>
        <taxon>Staphylococcus</taxon>
    </lineage>
</organism>
<protein>
    <submittedName>
        <fullName evidence="1">Uncharacterized protein</fullName>
    </submittedName>
</protein>
<reference evidence="1" key="2">
    <citation type="submission" date="2018-03" db="EMBL/GenBank/DDBJ databases">
        <authorList>
            <person name="Keele B.F."/>
        </authorList>
    </citation>
    <scope>NUCLEOTIDE SEQUENCE</scope>
    <source>
        <strain evidence="1">SNUC 4143</strain>
    </source>
</reference>
<dbReference type="AlphaFoldDB" id="A0A2K4DG72"/>
<proteinExistence type="predicted"/>
<keyword evidence="3" id="KW-1185">Reference proteome</keyword>
<dbReference type="EMBL" id="PYZI01000004">
    <property type="protein sequence ID" value="PTF14424.1"/>
    <property type="molecule type" value="Genomic_DNA"/>
</dbReference>
<evidence type="ECO:0000313" key="2">
    <source>
        <dbReference type="EMBL" id="PTF14424.1"/>
    </source>
</evidence>
<evidence type="ECO:0000313" key="4">
    <source>
        <dbReference type="Proteomes" id="UP000243350"/>
    </source>
</evidence>
<evidence type="ECO:0000313" key="1">
    <source>
        <dbReference type="EMBL" id="PTF13351.1"/>
    </source>
</evidence>
<comment type="caution">
    <text evidence="1">The sequence shown here is derived from an EMBL/GenBank/DDBJ whole genome shotgun (WGS) entry which is preliminary data.</text>
</comment>
<dbReference type="Proteomes" id="UP000242088">
    <property type="component" value="Unassembled WGS sequence"/>
</dbReference>
<reference evidence="3 4" key="1">
    <citation type="journal article" date="2016" name="Front. Microbiol.">
        <title>Comprehensive Phylogenetic Analysis of Bovine Non-aureus Staphylococci Species Based on Whole-Genome Sequencing.</title>
        <authorList>
            <person name="Naushad S."/>
            <person name="Barkema H.W."/>
            <person name="Luby C."/>
            <person name="Condas L.A."/>
            <person name="Nobrega D.B."/>
            <person name="Carson D.A."/>
            <person name="De Buck J."/>
        </authorList>
    </citation>
    <scope>NUCLEOTIDE SEQUENCE [LARGE SCALE GENOMIC DNA]</scope>
    <source>
        <strain evidence="2 3">SNUC 1409</strain>
        <strain evidence="1 4">SNUC 4143</strain>
    </source>
</reference>